<feature type="region of interest" description="Disordered" evidence="1">
    <location>
        <begin position="1"/>
        <end position="27"/>
    </location>
</feature>
<gene>
    <name evidence="2" type="ORF">Taro_028774</name>
</gene>
<accession>A0A843VI47</accession>
<organism evidence="2 3">
    <name type="scientific">Colocasia esculenta</name>
    <name type="common">Wild taro</name>
    <name type="synonym">Arum esculentum</name>
    <dbReference type="NCBI Taxonomy" id="4460"/>
    <lineage>
        <taxon>Eukaryota</taxon>
        <taxon>Viridiplantae</taxon>
        <taxon>Streptophyta</taxon>
        <taxon>Embryophyta</taxon>
        <taxon>Tracheophyta</taxon>
        <taxon>Spermatophyta</taxon>
        <taxon>Magnoliopsida</taxon>
        <taxon>Liliopsida</taxon>
        <taxon>Araceae</taxon>
        <taxon>Aroideae</taxon>
        <taxon>Colocasieae</taxon>
        <taxon>Colocasia</taxon>
    </lineage>
</organism>
<keyword evidence="3" id="KW-1185">Reference proteome</keyword>
<reference evidence="2" key="1">
    <citation type="submission" date="2017-07" db="EMBL/GenBank/DDBJ databases">
        <title>Taro Niue Genome Assembly and Annotation.</title>
        <authorList>
            <person name="Atibalentja N."/>
            <person name="Keating K."/>
            <person name="Fields C.J."/>
        </authorList>
    </citation>
    <scope>NUCLEOTIDE SEQUENCE</scope>
    <source>
        <strain evidence="2">Niue_2</strain>
        <tissue evidence="2">Leaf</tissue>
    </source>
</reference>
<dbReference type="EMBL" id="NMUH01001874">
    <property type="protein sequence ID" value="MQL96098.1"/>
    <property type="molecule type" value="Genomic_DNA"/>
</dbReference>
<comment type="caution">
    <text evidence="2">The sequence shown here is derived from an EMBL/GenBank/DDBJ whole genome shotgun (WGS) entry which is preliminary data.</text>
</comment>
<name>A0A843VI47_COLES</name>
<dbReference type="AlphaFoldDB" id="A0A843VI47"/>
<protein>
    <submittedName>
        <fullName evidence="2">Uncharacterized protein</fullName>
    </submittedName>
</protein>
<dbReference type="Proteomes" id="UP000652761">
    <property type="component" value="Unassembled WGS sequence"/>
</dbReference>
<evidence type="ECO:0000313" key="3">
    <source>
        <dbReference type="Proteomes" id="UP000652761"/>
    </source>
</evidence>
<evidence type="ECO:0000256" key="1">
    <source>
        <dbReference type="SAM" id="MobiDB-lite"/>
    </source>
</evidence>
<evidence type="ECO:0000313" key="2">
    <source>
        <dbReference type="EMBL" id="MQL96098.1"/>
    </source>
</evidence>
<proteinExistence type="predicted"/>
<sequence length="99" mass="11248">MRIAGGHNTRSQPITAIGSRDQLGSRSPPEIWVHEHRRYSDPLRFIPTPSPKELGITFRSGIGISDVTIIRNWHSETVDRALVSQNSVPRLKFTVERVY</sequence>